<evidence type="ECO:0000256" key="1">
    <source>
        <dbReference type="SAM" id="Phobius"/>
    </source>
</evidence>
<feature type="transmembrane region" description="Helical" evidence="1">
    <location>
        <begin position="68"/>
        <end position="87"/>
    </location>
</feature>
<feature type="transmembrane region" description="Helical" evidence="1">
    <location>
        <begin position="107"/>
        <end position="124"/>
    </location>
</feature>
<keyword evidence="1" id="KW-0812">Transmembrane</keyword>
<dbReference type="Proteomes" id="UP001626628">
    <property type="component" value="Chromosome"/>
</dbReference>
<organism evidence="2 3">
    <name type="scientific">Streptomyces sirii</name>
    <dbReference type="NCBI Taxonomy" id="3127701"/>
    <lineage>
        <taxon>Bacteria</taxon>
        <taxon>Bacillati</taxon>
        <taxon>Actinomycetota</taxon>
        <taxon>Actinomycetes</taxon>
        <taxon>Kitasatosporales</taxon>
        <taxon>Streptomycetaceae</taxon>
        <taxon>Streptomyces</taxon>
    </lineage>
</organism>
<feature type="transmembrane region" description="Helical" evidence="1">
    <location>
        <begin position="35"/>
        <end position="61"/>
    </location>
</feature>
<sequence>MRVSVTRLLTGVAGLALMGVGASLLLDVPDLTGVLVWLGGAVVLHDAVIAPLVLLIGLVLVRGSARGPVRGALLVAGALTAVALPVLLRPGKPANSSVLPLDYPRNWLLTLVAVATVTALVLAARGTRRSRRRPPS</sequence>
<keyword evidence="3" id="KW-1185">Reference proteome</keyword>
<accession>A0ABZ2QDV8</accession>
<evidence type="ECO:0000313" key="2">
    <source>
        <dbReference type="EMBL" id="WXK74668.1"/>
    </source>
</evidence>
<protein>
    <submittedName>
        <fullName evidence="2">Uncharacterized protein</fullName>
    </submittedName>
</protein>
<keyword evidence="1" id="KW-0472">Membrane</keyword>
<dbReference type="RefSeq" id="WP_407284904.1">
    <property type="nucleotide sequence ID" value="NZ_CP147982.1"/>
</dbReference>
<gene>
    <name evidence="2" type="ORF">WAB15_00990</name>
</gene>
<name>A0ABZ2QDV8_9ACTN</name>
<proteinExistence type="predicted"/>
<keyword evidence="1" id="KW-1133">Transmembrane helix</keyword>
<evidence type="ECO:0000313" key="3">
    <source>
        <dbReference type="Proteomes" id="UP001626628"/>
    </source>
</evidence>
<reference evidence="2 3" key="1">
    <citation type="submission" date="2024-03" db="EMBL/GenBank/DDBJ databases">
        <title>The complete genome of Streptomyces sirii sp.nov.</title>
        <authorList>
            <person name="Zakalyukina Y.V."/>
            <person name="Belik A.R."/>
            <person name="Biryukov M.V."/>
            <person name="Baturina O.A."/>
            <person name="Kabilov M.R."/>
        </authorList>
    </citation>
    <scope>NUCLEOTIDE SEQUENCE [LARGE SCALE GENOMIC DNA]</scope>
    <source>
        <strain evidence="2 3">BP-8</strain>
    </source>
</reference>
<dbReference type="EMBL" id="CP147982">
    <property type="protein sequence ID" value="WXK74668.1"/>
    <property type="molecule type" value="Genomic_DNA"/>
</dbReference>